<reference evidence="7" key="1">
    <citation type="submission" date="2020-11" db="EMBL/GenBank/DDBJ databases">
        <authorList>
            <person name="Lee S.D."/>
        </authorList>
    </citation>
    <scope>NUCLEOTIDE SEQUENCE</scope>
    <source>
        <strain evidence="7">SAP-2</strain>
    </source>
</reference>
<name>A0AA40X2R5_9GAMM</name>
<evidence type="ECO:0000256" key="1">
    <source>
        <dbReference type="ARBA" id="ARBA00001933"/>
    </source>
</evidence>
<proteinExistence type="inferred from homology"/>
<dbReference type="AlphaFoldDB" id="A0AA40X2R5"/>
<dbReference type="Pfam" id="PF00155">
    <property type="entry name" value="Aminotran_1_2"/>
    <property type="match status" value="1"/>
</dbReference>
<keyword evidence="3" id="KW-0663">Pyridoxal phosphate</keyword>
<dbReference type="InterPro" id="IPR015421">
    <property type="entry name" value="PyrdxlP-dep_Trfase_major"/>
</dbReference>
<evidence type="ECO:0000256" key="4">
    <source>
        <dbReference type="ARBA" id="ARBA00023239"/>
    </source>
</evidence>
<dbReference type="InterPro" id="IPR004839">
    <property type="entry name" value="Aminotransferase_I/II_large"/>
</dbReference>
<dbReference type="SUPFAM" id="SSF53383">
    <property type="entry name" value="PLP-dependent transferases"/>
    <property type="match status" value="1"/>
</dbReference>
<evidence type="ECO:0000313" key="7">
    <source>
        <dbReference type="EMBL" id="MBF6637480.1"/>
    </source>
</evidence>
<evidence type="ECO:0000256" key="3">
    <source>
        <dbReference type="ARBA" id="ARBA00022898"/>
    </source>
</evidence>
<dbReference type="InterPro" id="IPR015424">
    <property type="entry name" value="PyrdxlP-dep_Trfase"/>
</dbReference>
<keyword evidence="4" id="KW-0456">Lyase</keyword>
<feature type="domain" description="Aminotransferase class I/classII large" evidence="6">
    <location>
        <begin position="29"/>
        <end position="382"/>
    </location>
</feature>
<dbReference type="InterPro" id="IPR051798">
    <property type="entry name" value="Class-II_PLP-Dep_Aminotrans"/>
</dbReference>
<comment type="similarity">
    <text evidence="5">Belongs to the class-II pyridoxal-phosphate-dependent aminotransferase family. MalY/PatB cystathionine beta-lyase subfamily.</text>
</comment>
<accession>A0AA40X2R5</accession>
<evidence type="ECO:0000259" key="6">
    <source>
        <dbReference type="Pfam" id="PF00155"/>
    </source>
</evidence>
<dbReference type="Gene3D" id="3.40.640.10">
    <property type="entry name" value="Type I PLP-dependent aspartate aminotransferase-like (Major domain)"/>
    <property type="match status" value="1"/>
</dbReference>
<evidence type="ECO:0000313" key="8">
    <source>
        <dbReference type="Proteomes" id="UP000705283"/>
    </source>
</evidence>
<organism evidence="7 8">
    <name type="scientific">Rouxiella silvae</name>
    <dbReference type="NCBI Taxonomy" id="1646373"/>
    <lineage>
        <taxon>Bacteria</taxon>
        <taxon>Pseudomonadati</taxon>
        <taxon>Pseudomonadota</taxon>
        <taxon>Gammaproteobacteria</taxon>
        <taxon>Enterobacterales</taxon>
        <taxon>Yersiniaceae</taxon>
        <taxon>Rouxiella</taxon>
    </lineage>
</organism>
<protein>
    <recommendedName>
        <fullName evidence="2">cysteine-S-conjugate beta-lyase</fullName>
        <ecNumber evidence="2">4.4.1.13</ecNumber>
    </recommendedName>
</protein>
<dbReference type="GO" id="GO:0047804">
    <property type="term" value="F:cysteine-S-conjugate beta-lyase activity"/>
    <property type="evidence" value="ECO:0007669"/>
    <property type="project" value="UniProtKB-EC"/>
</dbReference>
<dbReference type="GO" id="GO:0030170">
    <property type="term" value="F:pyridoxal phosphate binding"/>
    <property type="evidence" value="ECO:0007669"/>
    <property type="project" value="InterPro"/>
</dbReference>
<dbReference type="RefSeq" id="WP_194978123.1">
    <property type="nucleotide sequence ID" value="NZ_JADMKS010000004.1"/>
</dbReference>
<keyword evidence="7" id="KW-0808">Transferase</keyword>
<comment type="cofactor">
    <cofactor evidence="1">
        <name>pyridoxal 5'-phosphate</name>
        <dbReference type="ChEBI" id="CHEBI:597326"/>
    </cofactor>
</comment>
<dbReference type="InterPro" id="IPR015422">
    <property type="entry name" value="PyrdxlP-dep_Trfase_small"/>
</dbReference>
<dbReference type="GO" id="GO:0008483">
    <property type="term" value="F:transaminase activity"/>
    <property type="evidence" value="ECO:0007669"/>
    <property type="project" value="UniProtKB-KW"/>
</dbReference>
<dbReference type="Proteomes" id="UP000705283">
    <property type="component" value="Unassembled WGS sequence"/>
</dbReference>
<dbReference type="Gene3D" id="3.90.1150.10">
    <property type="entry name" value="Aspartate Aminotransferase, domain 1"/>
    <property type="match status" value="1"/>
</dbReference>
<reference evidence="7" key="2">
    <citation type="submission" date="2022-09" db="EMBL/GenBank/DDBJ databases">
        <title>Rouxiella aceris sp. nov., isolated from tree sap and emended description of the genus Rhouxiella.</title>
        <authorList>
            <person name="Kim I.S."/>
        </authorList>
    </citation>
    <scope>NUCLEOTIDE SEQUENCE</scope>
    <source>
        <strain evidence="7">SAP-2</strain>
    </source>
</reference>
<comment type="caution">
    <text evidence="7">The sequence shown here is derived from an EMBL/GenBank/DDBJ whole genome shotgun (WGS) entry which is preliminary data.</text>
</comment>
<dbReference type="PANTHER" id="PTHR43525">
    <property type="entry name" value="PROTEIN MALY"/>
    <property type="match status" value="1"/>
</dbReference>
<dbReference type="EC" id="4.4.1.13" evidence="2"/>
<dbReference type="NCBIfam" id="TIGR04350">
    <property type="entry name" value="C_S_lyase_PatB"/>
    <property type="match status" value="1"/>
</dbReference>
<gene>
    <name evidence="7" type="ORF">ITX54_12500</name>
</gene>
<dbReference type="CDD" id="cd00609">
    <property type="entry name" value="AAT_like"/>
    <property type="match status" value="1"/>
</dbReference>
<keyword evidence="7" id="KW-0032">Aminotransferase</keyword>
<dbReference type="InterPro" id="IPR027619">
    <property type="entry name" value="C-S_lyase_PatB-like"/>
</dbReference>
<dbReference type="EMBL" id="JADMKS010000004">
    <property type="protein sequence ID" value="MBF6637480.1"/>
    <property type="molecule type" value="Genomic_DNA"/>
</dbReference>
<evidence type="ECO:0000256" key="2">
    <source>
        <dbReference type="ARBA" id="ARBA00012224"/>
    </source>
</evidence>
<dbReference type="PANTHER" id="PTHR43525:SF1">
    <property type="entry name" value="PROTEIN MALY"/>
    <property type="match status" value="1"/>
</dbReference>
<sequence length="395" mass="44757">MFDFDTPIDRHGTWCTQWDYVADRFGRADLLPFTISDMDFATAPCIVDALHQRTQHGVFGYSRWQQQDFLGAIAHWYETRFSSRIKTENLVYGPSVIYMVAQFIRQWSQPGDGVLTFTPAYDAFYKTISGNQRKIISSPLHKKNNQWLMDESLLESQLADPTCKILLLCSPHNPTGKVWTAAELNTLAQLCQRYDVKVISDEIHMDMVWGINRHIPWCEVGSKDWVLVTSGSKTFNIPALTGAYGLVSHTEDGANYLQQLKNTDGLSSPSVLAVLAHITAYRQGEPWLDALRQYLESNLYYVAQRLNQAFPSLDYQPPQSTYLAWIDLRPLAVDDEALQKELIERQGVAIMPGATYGPEGKGYLRLNVGCSRTKLEQGMDKLIAGIHAVRETPLR</sequence>
<evidence type="ECO:0000256" key="5">
    <source>
        <dbReference type="ARBA" id="ARBA00037974"/>
    </source>
</evidence>